<dbReference type="PANTHER" id="PTHR31913">
    <property type="entry name" value="VACUOLAR IMPORT AND DEGRADATION PROTEIN 27"/>
    <property type="match status" value="1"/>
</dbReference>
<feature type="compositionally biased region" description="Acidic residues" evidence="1">
    <location>
        <begin position="360"/>
        <end position="387"/>
    </location>
</feature>
<feature type="region of interest" description="Disordered" evidence="1">
    <location>
        <begin position="168"/>
        <end position="195"/>
    </location>
</feature>
<sequence>MEMLKKLGKYIWGDPNKTEVVQIPAGQLFLVRPSSPKGSSECIFKDAVASVRRTSTHYHYHLVIQRAYEEGEEEISEDDVSSEDSAEKVFLIDQSLDLRVVVNEEGTTFSWKDLSGDYGDRYEFLCDGSTPPETCYAFEMVAYQCMYERKYRQSHTFATEVDLRQFSYADSPERPSTPEDFSAPAPRYSPNPEKRFPTKAVRRREKTFIAPIVLDAPEQGETLAQACLFCRKSASLQQCLKSESGNARAYFTSLTYIPDWLSIQSQGRPWLEMEILPEMSPVFNYEQLCFIWNYYDENNKAYSWLLRFPDIETEEIFQEGLMRALWEMLNETKWSKNKGEERDYVMDAFRDDDAMDIDQPDEEETSAQSETDEFEDALQSEVSDSETEGVGGEGENSQLAVGYKHNRSFVVRGNKIGVFKHTNDNRLKFATTINKVADMNGKDFNPAKVLLHQEDSAMILQNPDNPQSLYKMDLETGKVVDEWKVDEDITVKDFTPDNKFAQMTSEHTVIGISQNGLFRIDPRLSGNKLVNSEHKSYVSKNDFSTTATTEQGYIAVASNKGDIRLFDRLGINAKSLLMPLGEPIIGIDVTANGGWVLATCKTYLLIIDATIKEGRYEGKLGFERSFAKDSKPRPRRLQLKPQHVAMMQQTSALSFTTAKFNTGPDVKETTIVTSSGPYVISWNFEQVKQGITNKYHIKSYGEEVKAENFKFGSDNNVIVTLSNDVDKKSFVRPTRQSLATPLRPLRSNLRNSVLFYSLYSYNNAVVGRAHYMSMLPDSSITSTTPASSINFAIVDYSLYEAMELLFGRLQGSYETKLDNEMRPDIDIDIDISHFLSIANDLLIHANRADVPAAYKDIICRRLHILRLICALSSSFLDIQISPYKDIICRRLHILRLVCALSSSFLDIQISRDTPPVDLAVPQRATLQRSQGPLKNNELSPVLDSKLRAKLQENLRPRNLLCRSHRIKRCQTCRSRPKSDLCLRDALKEFFVVSTMVFEKVHAGFTNSWIDLFMLLAKHTILEGLLCNSEADFSVIDIALSRERITANGETIVDIFSLMEDEAKDYFVKSKRALITEIIPEDPSVFNQHLLKVARNNPIGELRSHMFEFLRSVSESIPLPRCISFAKLNSQSTIQ</sequence>
<dbReference type="InterPro" id="IPR040458">
    <property type="entry name" value="Vid27"/>
</dbReference>
<feature type="domain" description="Vid27 N-terminal" evidence="4">
    <location>
        <begin position="1"/>
        <end position="167"/>
    </location>
</feature>
<dbReference type="OrthoDB" id="10251113at2759"/>
<dbReference type="GO" id="GO:0005737">
    <property type="term" value="C:cytoplasm"/>
    <property type="evidence" value="ECO:0007669"/>
    <property type="project" value="TreeGrafter"/>
</dbReference>
<dbReference type="STRING" id="1198029.A0A1U7LPV6"/>
<dbReference type="PANTHER" id="PTHR31913:SF0">
    <property type="entry name" value="VACUOLAR IMPORT AND DEGRADATION PROTEIN 27"/>
    <property type="match status" value="1"/>
</dbReference>
<feature type="domain" description="Vacuolar import/degradation Vid27 C-terminal" evidence="2">
    <location>
        <begin position="395"/>
        <end position="742"/>
    </location>
</feature>
<accession>A0A1U7LPV6</accession>
<comment type="caution">
    <text evidence="5">The sequence shown here is derived from an EMBL/GenBank/DDBJ whole genome shotgun (WGS) entry which is preliminary data.</text>
</comment>
<dbReference type="InterPro" id="IPR011044">
    <property type="entry name" value="Quino_amine_DH_bsu"/>
</dbReference>
<reference evidence="5 6" key="1">
    <citation type="submission" date="2016-04" db="EMBL/GenBank/DDBJ databases">
        <title>Evolutionary innovation and constraint leading to complex multicellularity in the Ascomycota.</title>
        <authorList>
            <person name="Cisse O."/>
            <person name="Nguyen A."/>
            <person name="Hewitt D.A."/>
            <person name="Jedd G."/>
            <person name="Stajich J.E."/>
        </authorList>
    </citation>
    <scope>NUCLEOTIDE SEQUENCE [LARGE SCALE GENOMIC DNA]</scope>
    <source>
        <strain evidence="5 6">DAH-3</strain>
    </source>
</reference>
<dbReference type="GO" id="GO:0005634">
    <property type="term" value="C:nucleus"/>
    <property type="evidence" value="ECO:0007669"/>
    <property type="project" value="TreeGrafter"/>
</dbReference>
<dbReference type="Pfam" id="PF17748">
    <property type="entry name" value="VID27_N"/>
    <property type="match status" value="1"/>
</dbReference>
<gene>
    <name evidence="5" type="ORF">NEOLI_001910</name>
</gene>
<evidence type="ECO:0000313" key="5">
    <source>
        <dbReference type="EMBL" id="OLL24687.1"/>
    </source>
</evidence>
<protein>
    <submittedName>
        <fullName evidence="5">Vacuolar import and degradation protein 27</fullName>
    </submittedName>
</protein>
<evidence type="ECO:0000256" key="1">
    <source>
        <dbReference type="SAM" id="MobiDB-lite"/>
    </source>
</evidence>
<dbReference type="EMBL" id="LXFE01000678">
    <property type="protein sequence ID" value="OLL24687.1"/>
    <property type="molecule type" value="Genomic_DNA"/>
</dbReference>
<feature type="domain" description="Vid27 PH-like" evidence="3">
    <location>
        <begin position="260"/>
        <end position="327"/>
    </location>
</feature>
<evidence type="ECO:0000259" key="4">
    <source>
        <dbReference type="Pfam" id="PF17748"/>
    </source>
</evidence>
<keyword evidence="6" id="KW-1185">Reference proteome</keyword>
<dbReference type="AlphaFoldDB" id="A0A1U7LPV6"/>
<dbReference type="SUPFAM" id="SSF50969">
    <property type="entry name" value="YVTN repeat-like/Quinoprotein amine dehydrogenase"/>
    <property type="match status" value="1"/>
</dbReference>
<dbReference type="OMA" id="CTERREY"/>
<dbReference type="Proteomes" id="UP000186594">
    <property type="component" value="Unassembled WGS sequence"/>
</dbReference>
<evidence type="ECO:0000313" key="6">
    <source>
        <dbReference type="Proteomes" id="UP000186594"/>
    </source>
</evidence>
<feature type="region of interest" description="Disordered" evidence="1">
    <location>
        <begin position="360"/>
        <end position="398"/>
    </location>
</feature>
<dbReference type="InterPro" id="IPR013863">
    <property type="entry name" value="VID27_C"/>
</dbReference>
<dbReference type="InterPro" id="IPR040768">
    <property type="entry name" value="Vid27_PH"/>
</dbReference>
<evidence type="ECO:0000259" key="2">
    <source>
        <dbReference type="Pfam" id="PF08553"/>
    </source>
</evidence>
<evidence type="ECO:0000259" key="3">
    <source>
        <dbReference type="Pfam" id="PF17747"/>
    </source>
</evidence>
<organism evidence="5 6">
    <name type="scientific">Neolecta irregularis (strain DAH-3)</name>
    <dbReference type="NCBI Taxonomy" id="1198029"/>
    <lineage>
        <taxon>Eukaryota</taxon>
        <taxon>Fungi</taxon>
        <taxon>Dikarya</taxon>
        <taxon>Ascomycota</taxon>
        <taxon>Taphrinomycotina</taxon>
        <taxon>Neolectales</taxon>
        <taxon>Neolectaceae</taxon>
        <taxon>Neolecta</taxon>
    </lineage>
</organism>
<dbReference type="InterPro" id="IPR040979">
    <property type="entry name" value="Vid27_N"/>
</dbReference>
<dbReference type="Pfam" id="PF17747">
    <property type="entry name" value="VID27_PH"/>
    <property type="match status" value="1"/>
</dbReference>
<name>A0A1U7LPV6_NEOID</name>
<dbReference type="Pfam" id="PF08553">
    <property type="entry name" value="VID27"/>
    <property type="match status" value="1"/>
</dbReference>
<proteinExistence type="predicted"/>